<dbReference type="Proteomes" id="UP001165679">
    <property type="component" value="Unassembled WGS sequence"/>
</dbReference>
<dbReference type="GO" id="GO:0005737">
    <property type="term" value="C:cytoplasm"/>
    <property type="evidence" value="ECO:0007669"/>
    <property type="project" value="TreeGrafter"/>
</dbReference>
<dbReference type="AlphaFoldDB" id="A0AA41YSB5"/>
<organism evidence="4 5">
    <name type="scientific">Limobrevibacterium gyesilva</name>
    <dbReference type="NCBI Taxonomy" id="2991712"/>
    <lineage>
        <taxon>Bacteria</taxon>
        <taxon>Pseudomonadati</taxon>
        <taxon>Pseudomonadota</taxon>
        <taxon>Alphaproteobacteria</taxon>
        <taxon>Acetobacterales</taxon>
        <taxon>Acetobacteraceae</taxon>
        <taxon>Limobrevibacterium</taxon>
    </lineage>
</organism>
<evidence type="ECO:0000259" key="3">
    <source>
        <dbReference type="Pfam" id="PF01266"/>
    </source>
</evidence>
<feature type="domain" description="FAD dependent oxidoreductase" evidence="3">
    <location>
        <begin position="2"/>
        <end position="396"/>
    </location>
</feature>
<reference evidence="4" key="1">
    <citation type="submission" date="2022-09" db="EMBL/GenBank/DDBJ databases">
        <title>Rhodovastum sp. nov. RN2-1 isolated from soil in Seongnam, South Korea.</title>
        <authorList>
            <person name="Le N.T."/>
        </authorList>
    </citation>
    <scope>NUCLEOTIDE SEQUENCE</scope>
    <source>
        <strain evidence="4">RN2-1</strain>
    </source>
</reference>
<evidence type="ECO:0000313" key="5">
    <source>
        <dbReference type="Proteomes" id="UP001165679"/>
    </source>
</evidence>
<dbReference type="GO" id="GO:0008718">
    <property type="term" value="F:D-amino-acid dehydrogenase activity"/>
    <property type="evidence" value="ECO:0007669"/>
    <property type="project" value="TreeGrafter"/>
</dbReference>
<evidence type="ECO:0000313" key="4">
    <source>
        <dbReference type="EMBL" id="MCW3477821.1"/>
    </source>
</evidence>
<dbReference type="GO" id="GO:0015079">
    <property type="term" value="F:potassium ion transmembrane transporter activity"/>
    <property type="evidence" value="ECO:0007669"/>
    <property type="project" value="InterPro"/>
</dbReference>
<dbReference type="PRINTS" id="PR00335">
    <property type="entry name" value="KUPTAKETRKA"/>
</dbReference>
<reference evidence="4" key="2">
    <citation type="submission" date="2022-10" db="EMBL/GenBank/DDBJ databases">
        <authorList>
            <person name="Trinh H.N."/>
        </authorList>
    </citation>
    <scope>NUCLEOTIDE SEQUENCE</scope>
    <source>
        <strain evidence="4">RN2-1</strain>
    </source>
</reference>
<dbReference type="SUPFAM" id="SSF51905">
    <property type="entry name" value="FAD/NAD(P)-binding domain"/>
    <property type="match status" value="1"/>
</dbReference>
<dbReference type="GO" id="GO:0055130">
    <property type="term" value="P:D-alanine catabolic process"/>
    <property type="evidence" value="ECO:0007669"/>
    <property type="project" value="TreeGrafter"/>
</dbReference>
<comment type="similarity">
    <text evidence="1">Belongs to the DadA oxidoreductase family.</text>
</comment>
<dbReference type="PANTHER" id="PTHR13847">
    <property type="entry name" value="SARCOSINE DEHYDROGENASE-RELATED"/>
    <property type="match status" value="1"/>
</dbReference>
<dbReference type="Gene3D" id="3.30.9.10">
    <property type="entry name" value="D-Amino Acid Oxidase, subunit A, domain 2"/>
    <property type="match status" value="1"/>
</dbReference>
<dbReference type="PANTHER" id="PTHR13847:SF280">
    <property type="entry name" value="D-AMINO ACID DEHYDROGENASE"/>
    <property type="match status" value="1"/>
</dbReference>
<gene>
    <name evidence="4" type="ORF">OL599_25050</name>
</gene>
<comment type="caution">
    <text evidence="4">The sequence shown here is derived from an EMBL/GenBank/DDBJ whole genome shotgun (WGS) entry which is preliminary data.</text>
</comment>
<dbReference type="EMBL" id="JAPDNT010000055">
    <property type="protein sequence ID" value="MCW3477821.1"/>
    <property type="molecule type" value="Genomic_DNA"/>
</dbReference>
<evidence type="ECO:0000256" key="1">
    <source>
        <dbReference type="ARBA" id="ARBA00009410"/>
    </source>
</evidence>
<sequence>MKIIVLGAGIVGMTTAWWLAQDGHEVTVLDRAAAVGQGTSFANGAQLSFSYVAPMASPAVLRSLPKYLLEKGSPIRFVPSADPGQWLWLAEFLRACNAHTAAATTAQMLALSFHSRDALHEMLARTPMEFLHRRNGKLVVQSSREGMVDAEAQLRLQAAMGCEQQALTAQDCLALEPGLESIRHRLVGGIYTPSEEVGDCHMLCQELQRVLSPRVQCALGTEVQQIVTANGRVTGLRTDKGVMEADLYVLAAGVASRVLGRDAGLRLRVQPIRGYSITAQVRNGNRAPVRSITDIHRKTVYAPLGDSIRVAGFAEVGAAKTELRPDRIATLAQTLEETFPGTCSLDDVRPWSGLRPATPTDKPVIGRTRLDNLMLNLGHGSLGFTLSAGSARLLADIVAGRRPGIPEADYRLAM</sequence>
<keyword evidence="2" id="KW-0560">Oxidoreductase</keyword>
<dbReference type="RefSeq" id="WP_264716790.1">
    <property type="nucleotide sequence ID" value="NZ_JAPDNT010000055.1"/>
</dbReference>
<dbReference type="Gene3D" id="3.50.50.60">
    <property type="entry name" value="FAD/NAD(P)-binding domain"/>
    <property type="match status" value="2"/>
</dbReference>
<dbReference type="InterPro" id="IPR006076">
    <property type="entry name" value="FAD-dep_OxRdtase"/>
</dbReference>
<accession>A0AA41YSB5</accession>
<dbReference type="Pfam" id="PF01266">
    <property type="entry name" value="DAO"/>
    <property type="match status" value="1"/>
</dbReference>
<dbReference type="GO" id="GO:0005886">
    <property type="term" value="C:plasma membrane"/>
    <property type="evidence" value="ECO:0007669"/>
    <property type="project" value="InterPro"/>
</dbReference>
<name>A0AA41YSB5_9PROT</name>
<dbReference type="SUPFAM" id="SSF54373">
    <property type="entry name" value="FAD-linked reductases, C-terminal domain"/>
    <property type="match status" value="1"/>
</dbReference>
<dbReference type="InterPro" id="IPR006036">
    <property type="entry name" value="K_uptake_TrkA"/>
</dbReference>
<proteinExistence type="inferred from homology"/>
<evidence type="ECO:0000256" key="2">
    <source>
        <dbReference type="ARBA" id="ARBA00023002"/>
    </source>
</evidence>
<dbReference type="NCBIfam" id="NF001933">
    <property type="entry name" value="PRK00711.1"/>
    <property type="match status" value="1"/>
</dbReference>
<dbReference type="InterPro" id="IPR036188">
    <property type="entry name" value="FAD/NAD-bd_sf"/>
</dbReference>
<protein>
    <submittedName>
        <fullName evidence="4">D-amino acid dehydrogenase</fullName>
    </submittedName>
</protein>
<keyword evidence="5" id="KW-1185">Reference proteome</keyword>